<evidence type="ECO:0000313" key="2">
    <source>
        <dbReference type="Proteomes" id="UP000299102"/>
    </source>
</evidence>
<proteinExistence type="predicted"/>
<reference evidence="1 2" key="1">
    <citation type="journal article" date="2019" name="Commun. Biol.">
        <title>The bagworm genome reveals a unique fibroin gene that provides high tensile strength.</title>
        <authorList>
            <person name="Kono N."/>
            <person name="Nakamura H."/>
            <person name="Ohtoshi R."/>
            <person name="Tomita M."/>
            <person name="Numata K."/>
            <person name="Arakawa K."/>
        </authorList>
    </citation>
    <scope>NUCLEOTIDE SEQUENCE [LARGE SCALE GENOMIC DNA]</scope>
</reference>
<name>A0A4C1ZZK4_EUMVA</name>
<organism evidence="1 2">
    <name type="scientific">Eumeta variegata</name>
    <name type="common">Bagworm moth</name>
    <name type="synonym">Eumeta japonica</name>
    <dbReference type="NCBI Taxonomy" id="151549"/>
    <lineage>
        <taxon>Eukaryota</taxon>
        <taxon>Metazoa</taxon>
        <taxon>Ecdysozoa</taxon>
        <taxon>Arthropoda</taxon>
        <taxon>Hexapoda</taxon>
        <taxon>Insecta</taxon>
        <taxon>Pterygota</taxon>
        <taxon>Neoptera</taxon>
        <taxon>Endopterygota</taxon>
        <taxon>Lepidoptera</taxon>
        <taxon>Glossata</taxon>
        <taxon>Ditrysia</taxon>
        <taxon>Tineoidea</taxon>
        <taxon>Psychidae</taxon>
        <taxon>Oiketicinae</taxon>
        <taxon>Eumeta</taxon>
    </lineage>
</organism>
<keyword evidence="2" id="KW-1185">Reference proteome</keyword>
<dbReference type="EMBL" id="BGZK01002375">
    <property type="protein sequence ID" value="GBP93430.1"/>
    <property type="molecule type" value="Genomic_DNA"/>
</dbReference>
<protein>
    <submittedName>
        <fullName evidence="1">Uncharacterized protein</fullName>
    </submittedName>
</protein>
<sequence length="177" mass="19912">MEILVLVFEGKRQITGSQTAPIVLVRSRGVRQPARHSAGATAAWVLVRCPVAAVDVINSRRQPLKLVNEPINCKYIIVCASDVIARARLDMAKVKRFSSLFCGPLIGELDISRQHLRSWACDSRVITYRAVLSLLLVLDRSHYKLLLLLVRLFKVVTPLVIYTFPQSLYSRLRGFSP</sequence>
<comment type="caution">
    <text evidence="1">The sequence shown here is derived from an EMBL/GenBank/DDBJ whole genome shotgun (WGS) entry which is preliminary data.</text>
</comment>
<gene>
    <name evidence="1" type="ORF">EVAR_48981_1</name>
</gene>
<accession>A0A4C1ZZK4</accession>
<dbReference type="AlphaFoldDB" id="A0A4C1ZZK4"/>
<dbReference type="Proteomes" id="UP000299102">
    <property type="component" value="Unassembled WGS sequence"/>
</dbReference>
<evidence type="ECO:0000313" key="1">
    <source>
        <dbReference type="EMBL" id="GBP93430.1"/>
    </source>
</evidence>